<dbReference type="PANTHER" id="PTHR43155">
    <property type="entry name" value="CYCLIC DI-GMP PHOSPHODIESTERASE PA4108-RELATED"/>
    <property type="match status" value="1"/>
</dbReference>
<feature type="domain" description="HD-GYP" evidence="2">
    <location>
        <begin position="213"/>
        <end position="405"/>
    </location>
</feature>
<dbReference type="Pfam" id="PF13487">
    <property type="entry name" value="HD_5"/>
    <property type="match status" value="2"/>
</dbReference>
<dbReference type="InterPro" id="IPR003607">
    <property type="entry name" value="HD/PDEase_dom"/>
</dbReference>
<dbReference type="PANTHER" id="PTHR43155:SF1">
    <property type="entry name" value="3'3'-CGAMP-SPECIFIC PHOSPHODIESTERASE 1"/>
    <property type="match status" value="1"/>
</dbReference>
<evidence type="ECO:0000313" key="3">
    <source>
        <dbReference type="EMBL" id="TCP95030.1"/>
    </source>
</evidence>
<dbReference type="RefSeq" id="WP_132849762.1">
    <property type="nucleotide sequence ID" value="NZ_CP058648.1"/>
</dbReference>
<keyword evidence="1" id="KW-0175">Coiled coil</keyword>
<dbReference type="SMART" id="SM00471">
    <property type="entry name" value="HDc"/>
    <property type="match status" value="2"/>
</dbReference>
<sequence length="421" mass="48283">MTELLLATSNILYFVEMDILGVTSNHSKRVAYISLMIALEINLSPEECVDIVGLSILHDNGFSEKLLYERLKGDHIKRLGDLEQVEDHCNNSEENIKNFPFMTDVKNVIKYHHERYDGTGFFSVKGESIPIMAQIISFADTIDLLVNLKENYIEKEEKINSFLTEQKNKLVSEYILNAFQNVRSNTSFQLDLKGEFLDKALKRNIPYFGKELSLKDLRSISKVFSKIIDCKSKFTSMHSTGLVEKISIMADYYKKDNDEKTKLIIAADLHDIGKLAIPNSILEKTSRLTEKEFETIKAHAYYSRSCLESLEGLEDIDEWIANHHEKLNGTGYPNGLSSDKLNFNSRLLACVDIYQALKEDRPYRKSLSHEQCMVILYHMANDSLIDSKITNDMDIVFAINFKISVPRRCIISPINNKFSED</sequence>
<dbReference type="EMBL" id="SLYC01000066">
    <property type="protein sequence ID" value="TCP95030.1"/>
    <property type="molecule type" value="Genomic_DNA"/>
</dbReference>
<comment type="caution">
    <text evidence="3">The sequence shown here is derived from an EMBL/GenBank/DDBJ whole genome shotgun (WGS) entry which is preliminary data.</text>
</comment>
<proteinExistence type="predicted"/>
<dbReference type="SUPFAM" id="SSF109604">
    <property type="entry name" value="HD-domain/PDEase-like"/>
    <property type="match status" value="2"/>
</dbReference>
<dbReference type="AlphaFoldDB" id="A0A4R2SZ67"/>
<gene>
    <name evidence="3" type="ORF">EDD79_10667</name>
</gene>
<protein>
    <submittedName>
        <fullName evidence="3">HD-GYP domain-containing protein (C-di-GMP phosphodiesterase class II)</fullName>
    </submittedName>
</protein>
<dbReference type="InterPro" id="IPR037522">
    <property type="entry name" value="HD_GYP_dom"/>
</dbReference>
<evidence type="ECO:0000256" key="1">
    <source>
        <dbReference type="SAM" id="Coils"/>
    </source>
</evidence>
<dbReference type="OrthoDB" id="9804747at2"/>
<evidence type="ECO:0000313" key="4">
    <source>
        <dbReference type="Proteomes" id="UP000295504"/>
    </source>
</evidence>
<reference evidence="3 4" key="1">
    <citation type="submission" date="2019-03" db="EMBL/GenBank/DDBJ databases">
        <title>Genomic Encyclopedia of Type Strains, Phase IV (KMG-IV): sequencing the most valuable type-strain genomes for metagenomic binning, comparative biology and taxonomic classification.</title>
        <authorList>
            <person name="Goeker M."/>
        </authorList>
    </citation>
    <scope>NUCLEOTIDE SEQUENCE [LARGE SCALE GENOMIC DNA]</scope>
    <source>
        <strain evidence="3 4">DSM 100013</strain>
    </source>
</reference>
<dbReference type="CDD" id="cd00077">
    <property type="entry name" value="HDc"/>
    <property type="match status" value="2"/>
</dbReference>
<accession>A0A4R2SZ67</accession>
<keyword evidence="4" id="KW-1185">Reference proteome</keyword>
<name>A0A4R2SZ67_9FIRM</name>
<dbReference type="PROSITE" id="PS51832">
    <property type="entry name" value="HD_GYP"/>
    <property type="match status" value="1"/>
</dbReference>
<dbReference type="Proteomes" id="UP000295504">
    <property type="component" value="Unassembled WGS sequence"/>
</dbReference>
<feature type="coiled-coil region" evidence="1">
    <location>
        <begin position="145"/>
        <end position="173"/>
    </location>
</feature>
<evidence type="ECO:0000259" key="2">
    <source>
        <dbReference type="PROSITE" id="PS51832"/>
    </source>
</evidence>
<organism evidence="3 4">
    <name type="scientific">Serpentinicella alkaliphila</name>
    <dbReference type="NCBI Taxonomy" id="1734049"/>
    <lineage>
        <taxon>Bacteria</taxon>
        <taxon>Bacillati</taxon>
        <taxon>Bacillota</taxon>
        <taxon>Clostridia</taxon>
        <taxon>Peptostreptococcales</taxon>
        <taxon>Natronincolaceae</taxon>
        <taxon>Serpentinicella</taxon>
    </lineage>
</organism>
<dbReference type="Gene3D" id="1.10.3210.10">
    <property type="entry name" value="Hypothetical protein af1432"/>
    <property type="match status" value="2"/>
</dbReference>